<evidence type="ECO:0000313" key="7">
    <source>
        <dbReference type="EMBL" id="TPP60383.1"/>
    </source>
</evidence>
<dbReference type="STRING" id="46835.A0A504YGW9"/>
<evidence type="ECO:0000313" key="8">
    <source>
        <dbReference type="Proteomes" id="UP000316759"/>
    </source>
</evidence>
<evidence type="ECO:0000256" key="1">
    <source>
        <dbReference type="ARBA" id="ARBA00022723"/>
    </source>
</evidence>
<dbReference type="GO" id="GO:0003714">
    <property type="term" value="F:transcription corepressor activity"/>
    <property type="evidence" value="ECO:0007669"/>
    <property type="project" value="TreeGrafter"/>
</dbReference>
<comment type="caution">
    <text evidence="7">The sequence shown here is derived from an EMBL/GenBank/DDBJ whole genome shotgun (WGS) entry which is preliminary data.</text>
</comment>
<feature type="compositionally biased region" description="Basic and acidic residues" evidence="5">
    <location>
        <begin position="190"/>
        <end position="204"/>
    </location>
</feature>
<dbReference type="Proteomes" id="UP000316759">
    <property type="component" value="Unassembled WGS sequence"/>
</dbReference>
<gene>
    <name evidence="7" type="ORF">FGIG_02804</name>
</gene>
<dbReference type="PANTHER" id="PTHR46453:SF5">
    <property type="entry name" value="PROTEIN KINASE C-BINDING PROTEIN 1 ISOFORM X1"/>
    <property type="match status" value="1"/>
</dbReference>
<dbReference type="InterPro" id="IPR019786">
    <property type="entry name" value="Zinc_finger_PHD-type_CS"/>
</dbReference>
<dbReference type="PANTHER" id="PTHR46453">
    <property type="entry name" value="PROTEIN KINASE C-BINDING PROTEIN 1"/>
    <property type="match status" value="1"/>
</dbReference>
<feature type="compositionally biased region" description="Polar residues" evidence="5">
    <location>
        <begin position="109"/>
        <end position="128"/>
    </location>
</feature>
<evidence type="ECO:0000256" key="5">
    <source>
        <dbReference type="SAM" id="MobiDB-lite"/>
    </source>
</evidence>
<keyword evidence="3" id="KW-0862">Zinc</keyword>
<evidence type="ECO:0000256" key="2">
    <source>
        <dbReference type="ARBA" id="ARBA00022771"/>
    </source>
</evidence>
<dbReference type="SUPFAM" id="SSF57903">
    <property type="entry name" value="FYVE/PHD zinc finger"/>
    <property type="match status" value="1"/>
</dbReference>
<dbReference type="SUPFAM" id="SSF47370">
    <property type="entry name" value="Bromodomain"/>
    <property type="match status" value="1"/>
</dbReference>
<dbReference type="InterPro" id="IPR011011">
    <property type="entry name" value="Znf_FYVE_PHD"/>
</dbReference>
<evidence type="ECO:0000259" key="6">
    <source>
        <dbReference type="SMART" id="SM00249"/>
    </source>
</evidence>
<dbReference type="InterPro" id="IPR044075">
    <property type="entry name" value="PRKCBP1_PHD"/>
</dbReference>
<keyword evidence="1" id="KW-0479">Metal-binding</keyword>
<dbReference type="InterPro" id="IPR001487">
    <property type="entry name" value="Bromodomain"/>
</dbReference>
<keyword evidence="7" id="KW-0418">Kinase</keyword>
<dbReference type="InterPro" id="IPR036427">
    <property type="entry name" value="Bromodomain-like_sf"/>
</dbReference>
<feature type="domain" description="Zinc finger PHD-type" evidence="6">
    <location>
        <begin position="295"/>
        <end position="335"/>
    </location>
</feature>
<keyword evidence="7" id="KW-0808">Transferase</keyword>
<feature type="region of interest" description="Disordered" evidence="5">
    <location>
        <begin position="166"/>
        <end position="262"/>
    </location>
</feature>
<accession>A0A504YGW9</accession>
<dbReference type="Gene3D" id="1.20.920.10">
    <property type="entry name" value="Bromodomain-like"/>
    <property type="match status" value="1"/>
</dbReference>
<evidence type="ECO:0000256" key="4">
    <source>
        <dbReference type="ARBA" id="ARBA00023117"/>
    </source>
</evidence>
<dbReference type="InterPro" id="IPR001965">
    <property type="entry name" value="Znf_PHD"/>
</dbReference>
<protein>
    <submittedName>
        <fullName evidence="7">Protein kinase C-binding protein 1</fullName>
    </submittedName>
</protein>
<dbReference type="GO" id="GO:0008270">
    <property type="term" value="F:zinc ion binding"/>
    <property type="evidence" value="ECO:0007669"/>
    <property type="project" value="UniProtKB-KW"/>
</dbReference>
<dbReference type="Pfam" id="PF00439">
    <property type="entry name" value="Bromodomain"/>
    <property type="match status" value="1"/>
</dbReference>
<keyword evidence="8" id="KW-1185">Reference proteome</keyword>
<dbReference type="OrthoDB" id="6272564at2759"/>
<dbReference type="SMART" id="SM00249">
    <property type="entry name" value="PHD"/>
    <property type="match status" value="1"/>
</dbReference>
<proteinExistence type="predicted"/>
<name>A0A504YGW9_FASGI</name>
<feature type="compositionally biased region" description="Polar residues" evidence="5">
    <location>
        <begin position="42"/>
        <end position="62"/>
    </location>
</feature>
<dbReference type="GO" id="GO:0005737">
    <property type="term" value="C:cytoplasm"/>
    <property type="evidence" value="ECO:0007669"/>
    <property type="project" value="TreeGrafter"/>
</dbReference>
<sequence>MDSEENDVVSKVATLGAADLVPRGSVRRSLPNASRQSKKIRTSNIKRLSKSPKTLSGLSNPRNLKCFPTSRSSQSPRKSSADFTSTDSVATFHSCSSYTCLIKTSSAPTKASANSTNIDKAANSTCASQDPKESTPTEREADEVPPDSTPQDCLVVCVDIDCSQNTSTESGISEKETTLENEEEPAESGSESKNDETSSWHPSEDDATSVSGGSPRRPRRSAQSDGNSINLANRRKRTRKRLYCDSDSSMSSSPSCVTKENKKHKQRFVSTEVDTINGFTSDREKENNGPESDDFCWICHKVGKVVICSCCPRVYHSVCLCMNHFPETWICPECQDLLVSECTLYQLPAWKNITPSQLQDMLLFLIDRLSMQHWAEHFREPVDVGVVEGYSDVIAYPMDLSTLYRVRLCSCLSCIFLSSQCLM</sequence>
<evidence type="ECO:0000256" key="3">
    <source>
        <dbReference type="ARBA" id="ARBA00022833"/>
    </source>
</evidence>
<keyword evidence="4" id="KW-0103">Bromodomain</keyword>
<feature type="region of interest" description="Disordered" evidence="5">
    <location>
        <begin position="23"/>
        <end position="85"/>
    </location>
</feature>
<feature type="compositionally biased region" description="Low complexity" evidence="5">
    <location>
        <begin position="245"/>
        <end position="255"/>
    </location>
</feature>
<dbReference type="GO" id="GO:0016301">
    <property type="term" value="F:kinase activity"/>
    <property type="evidence" value="ECO:0007669"/>
    <property type="project" value="UniProtKB-KW"/>
</dbReference>
<dbReference type="AlphaFoldDB" id="A0A504YGW9"/>
<dbReference type="PROSITE" id="PS01359">
    <property type="entry name" value="ZF_PHD_1"/>
    <property type="match status" value="1"/>
</dbReference>
<keyword evidence="2" id="KW-0863">Zinc-finger</keyword>
<dbReference type="Gene3D" id="3.30.40.10">
    <property type="entry name" value="Zinc/RING finger domain, C3HC4 (zinc finger)"/>
    <property type="match status" value="1"/>
</dbReference>
<dbReference type="InterPro" id="IPR013083">
    <property type="entry name" value="Znf_RING/FYVE/PHD"/>
</dbReference>
<organism evidence="7 8">
    <name type="scientific">Fasciola gigantica</name>
    <name type="common">Giant liver fluke</name>
    <dbReference type="NCBI Taxonomy" id="46835"/>
    <lineage>
        <taxon>Eukaryota</taxon>
        <taxon>Metazoa</taxon>
        <taxon>Spiralia</taxon>
        <taxon>Lophotrochozoa</taxon>
        <taxon>Platyhelminthes</taxon>
        <taxon>Trematoda</taxon>
        <taxon>Digenea</taxon>
        <taxon>Plagiorchiida</taxon>
        <taxon>Echinostomata</taxon>
        <taxon>Echinostomatoidea</taxon>
        <taxon>Fasciolidae</taxon>
        <taxon>Fasciola</taxon>
    </lineage>
</organism>
<feature type="compositionally biased region" description="Basic and acidic residues" evidence="5">
    <location>
        <begin position="130"/>
        <end position="139"/>
    </location>
</feature>
<dbReference type="EMBL" id="SUNJ01009484">
    <property type="protein sequence ID" value="TPP60383.1"/>
    <property type="molecule type" value="Genomic_DNA"/>
</dbReference>
<reference evidence="7 8" key="1">
    <citation type="submission" date="2019-04" db="EMBL/GenBank/DDBJ databases">
        <title>Annotation for the trematode Fasciola gigantica.</title>
        <authorList>
            <person name="Choi Y.-J."/>
        </authorList>
    </citation>
    <scope>NUCLEOTIDE SEQUENCE [LARGE SCALE GENOMIC DNA]</scope>
    <source>
        <strain evidence="7">Uganda_cow_1</strain>
    </source>
</reference>
<dbReference type="CDD" id="cd15538">
    <property type="entry name" value="PHD_PRKCBP1"/>
    <property type="match status" value="1"/>
</dbReference>
<dbReference type="GO" id="GO:0005634">
    <property type="term" value="C:nucleus"/>
    <property type="evidence" value="ECO:0007669"/>
    <property type="project" value="TreeGrafter"/>
</dbReference>
<feature type="region of interest" description="Disordered" evidence="5">
    <location>
        <begin position="109"/>
        <end position="150"/>
    </location>
</feature>